<sequence length="218" mass="24019">MGALVFATQDHKPDVIAEQARIQTAGGEVRSEIYELQGLSRNMQLTNIGRPHCKAPTETDQTRLKLQMCTQFLTWTVLDWQFDFVDKSVAKAWLSQAAYAKLPPLEDIPLEDIGATRQGKLGEESDTFFGISFQVWLFVILGAVTWAATWVLNLKPAKDAEGTYKTYIGAGALPPDGFTNPADPRVQEELTDEDDDLYSDDLRPGAPKGQKAASSAIV</sequence>
<feature type="region of interest" description="Disordered" evidence="1">
    <location>
        <begin position="175"/>
        <end position="218"/>
    </location>
</feature>
<name>A0ABP0MTU7_9DINO</name>
<evidence type="ECO:0000313" key="4">
    <source>
        <dbReference type="Proteomes" id="UP001642484"/>
    </source>
</evidence>
<dbReference type="Proteomes" id="UP001642484">
    <property type="component" value="Unassembled WGS sequence"/>
</dbReference>
<protein>
    <submittedName>
        <fullName evidence="3">Uncharacterized protein</fullName>
    </submittedName>
</protein>
<evidence type="ECO:0000256" key="2">
    <source>
        <dbReference type="SAM" id="Phobius"/>
    </source>
</evidence>
<keyword evidence="2" id="KW-0472">Membrane</keyword>
<organism evidence="3 4">
    <name type="scientific">Durusdinium trenchii</name>
    <dbReference type="NCBI Taxonomy" id="1381693"/>
    <lineage>
        <taxon>Eukaryota</taxon>
        <taxon>Sar</taxon>
        <taxon>Alveolata</taxon>
        <taxon>Dinophyceae</taxon>
        <taxon>Suessiales</taxon>
        <taxon>Symbiodiniaceae</taxon>
        <taxon>Durusdinium</taxon>
    </lineage>
</organism>
<proteinExistence type="predicted"/>
<comment type="caution">
    <text evidence="3">The sequence shown here is derived from an EMBL/GenBank/DDBJ whole genome shotgun (WGS) entry which is preliminary data.</text>
</comment>
<evidence type="ECO:0000313" key="3">
    <source>
        <dbReference type="EMBL" id="CAK9054913.1"/>
    </source>
</evidence>
<gene>
    <name evidence="3" type="ORF">CCMP2556_LOCUS27396</name>
</gene>
<dbReference type="EMBL" id="CAXAMN010019768">
    <property type="protein sequence ID" value="CAK9054913.1"/>
    <property type="molecule type" value="Genomic_DNA"/>
</dbReference>
<accession>A0ABP0MTU7</accession>
<feature type="transmembrane region" description="Helical" evidence="2">
    <location>
        <begin position="133"/>
        <end position="152"/>
    </location>
</feature>
<feature type="compositionally biased region" description="Acidic residues" evidence="1">
    <location>
        <begin position="189"/>
        <end position="199"/>
    </location>
</feature>
<reference evidence="3 4" key="1">
    <citation type="submission" date="2024-02" db="EMBL/GenBank/DDBJ databases">
        <authorList>
            <person name="Chen Y."/>
            <person name="Shah S."/>
            <person name="Dougan E. K."/>
            <person name="Thang M."/>
            <person name="Chan C."/>
        </authorList>
    </citation>
    <scope>NUCLEOTIDE SEQUENCE [LARGE SCALE GENOMIC DNA]</scope>
</reference>
<keyword evidence="2" id="KW-0812">Transmembrane</keyword>
<keyword evidence="4" id="KW-1185">Reference proteome</keyword>
<keyword evidence="2" id="KW-1133">Transmembrane helix</keyword>
<evidence type="ECO:0000256" key="1">
    <source>
        <dbReference type="SAM" id="MobiDB-lite"/>
    </source>
</evidence>